<proteinExistence type="predicted"/>
<evidence type="ECO:0000313" key="2">
    <source>
        <dbReference type="Proteomes" id="UP000189956"/>
    </source>
</evidence>
<dbReference type="AlphaFoldDB" id="A0A1T4JPH0"/>
<dbReference type="Proteomes" id="UP000189956">
    <property type="component" value="Unassembled WGS sequence"/>
</dbReference>
<dbReference type="EMBL" id="FUWL01000003">
    <property type="protein sequence ID" value="SJZ32021.1"/>
    <property type="molecule type" value="Genomic_DNA"/>
</dbReference>
<sequence length="39" mass="4507">MNNMDINKETCHLHKWGWHASVVISSVMMSYLTSVLKKS</sequence>
<organism evidence="1 2">
    <name type="scientific">Porphyromonas cangingivalis</name>
    <dbReference type="NCBI Taxonomy" id="36874"/>
    <lineage>
        <taxon>Bacteria</taxon>
        <taxon>Pseudomonadati</taxon>
        <taxon>Bacteroidota</taxon>
        <taxon>Bacteroidia</taxon>
        <taxon>Bacteroidales</taxon>
        <taxon>Porphyromonadaceae</taxon>
        <taxon>Porphyromonas</taxon>
    </lineage>
</organism>
<evidence type="ECO:0000313" key="1">
    <source>
        <dbReference type="EMBL" id="SJZ32021.1"/>
    </source>
</evidence>
<name>A0A1T4JPH0_PORCN</name>
<protein>
    <submittedName>
        <fullName evidence="1">Uncharacterized protein</fullName>
    </submittedName>
</protein>
<reference evidence="1 2" key="1">
    <citation type="submission" date="2017-02" db="EMBL/GenBank/DDBJ databases">
        <authorList>
            <person name="Peterson S.W."/>
        </authorList>
    </citation>
    <scope>NUCLEOTIDE SEQUENCE [LARGE SCALE GENOMIC DNA]</scope>
    <source>
        <strain evidence="1 2">ATCC 700135</strain>
    </source>
</reference>
<gene>
    <name evidence="1" type="ORF">SAMN02745205_00225</name>
</gene>
<accession>A0A1T4JPH0</accession>